<dbReference type="PANTHER" id="PTHR39430:SF1">
    <property type="entry name" value="PROTEASE"/>
    <property type="match status" value="1"/>
</dbReference>
<reference evidence="3 4" key="1">
    <citation type="submission" date="2018-04" db="EMBL/GenBank/DDBJ databases">
        <title>Genomic Encyclopedia of Archaeal and Bacterial Type Strains, Phase II (KMG-II): from individual species to whole genera.</title>
        <authorList>
            <person name="Goeker M."/>
        </authorList>
    </citation>
    <scope>NUCLEOTIDE SEQUENCE [LARGE SCALE GENOMIC DNA]</scope>
    <source>
        <strain evidence="3 4">DSM 23082</strain>
    </source>
</reference>
<dbReference type="InterPro" id="IPR003675">
    <property type="entry name" value="Rce1/LyrA-like_dom"/>
</dbReference>
<dbReference type="PANTHER" id="PTHR39430">
    <property type="entry name" value="MEMBRANE-ASSOCIATED PROTEASE-RELATED"/>
    <property type="match status" value="1"/>
</dbReference>
<dbReference type="Proteomes" id="UP000244174">
    <property type="component" value="Unassembled WGS sequence"/>
</dbReference>
<dbReference type="GO" id="GO:0004175">
    <property type="term" value="F:endopeptidase activity"/>
    <property type="evidence" value="ECO:0007669"/>
    <property type="project" value="UniProtKB-ARBA"/>
</dbReference>
<keyword evidence="1" id="KW-0812">Transmembrane</keyword>
<evidence type="ECO:0000313" key="4">
    <source>
        <dbReference type="Proteomes" id="UP000244174"/>
    </source>
</evidence>
<dbReference type="AlphaFoldDB" id="A0A2T6AN28"/>
<gene>
    <name evidence="3" type="ORF">C8P64_1216</name>
</gene>
<dbReference type="GO" id="GO:0080120">
    <property type="term" value="P:CAAX-box protein maturation"/>
    <property type="evidence" value="ECO:0007669"/>
    <property type="project" value="UniProtKB-ARBA"/>
</dbReference>
<evidence type="ECO:0000259" key="2">
    <source>
        <dbReference type="Pfam" id="PF02517"/>
    </source>
</evidence>
<keyword evidence="4" id="KW-1185">Reference proteome</keyword>
<name>A0A2T6AN28_9FLAO</name>
<feature type="transmembrane region" description="Helical" evidence="1">
    <location>
        <begin position="95"/>
        <end position="123"/>
    </location>
</feature>
<feature type="transmembrane region" description="Helical" evidence="1">
    <location>
        <begin position="158"/>
        <end position="177"/>
    </location>
</feature>
<dbReference type="OrthoDB" id="193898at2"/>
<feature type="transmembrane region" description="Helical" evidence="1">
    <location>
        <begin position="135"/>
        <end position="153"/>
    </location>
</feature>
<dbReference type="EMBL" id="QBKQ01000001">
    <property type="protein sequence ID" value="PTX45225.1"/>
    <property type="molecule type" value="Genomic_DNA"/>
</dbReference>
<evidence type="ECO:0000256" key="1">
    <source>
        <dbReference type="SAM" id="Phobius"/>
    </source>
</evidence>
<feature type="transmembrane region" description="Helical" evidence="1">
    <location>
        <begin position="197"/>
        <end position="220"/>
    </location>
</feature>
<keyword evidence="1" id="KW-1133">Transmembrane helix</keyword>
<protein>
    <recommendedName>
        <fullName evidence="2">CAAX prenyl protease 2/Lysostaphin resistance protein A-like domain-containing protein</fullName>
    </recommendedName>
</protein>
<proteinExistence type="predicted"/>
<evidence type="ECO:0000313" key="3">
    <source>
        <dbReference type="EMBL" id="PTX45225.1"/>
    </source>
</evidence>
<feature type="transmembrane region" description="Helical" evidence="1">
    <location>
        <begin position="36"/>
        <end position="54"/>
    </location>
</feature>
<sequence length="232" mass="26492">MIGIIICILATWLLIKITNTKPSVLGFKPNIKRLRQFGLGFGFSCIAALIYYWLTVWMLDARLEVNANYSIIDFLEASFWTFRSVLFEELIWRGILLYLLIKYVGVRNGIILSAITFGIFHWFSYEILGNLSQMLAVFLLTGIAGIMFGYAYALTGSLYLPVSLHFGWNFVSIVIFSQGPIGNQLLTVSTSNQIEGISSLVFFLVQLFILPIIMLVYFYFLRKKQGKYPVLE</sequence>
<dbReference type="Pfam" id="PF02517">
    <property type="entry name" value="Rce1-like"/>
    <property type="match status" value="1"/>
</dbReference>
<dbReference type="RefSeq" id="WP_108171112.1">
    <property type="nucleotide sequence ID" value="NZ_QBKQ01000001.1"/>
</dbReference>
<accession>A0A2T6AN28</accession>
<comment type="caution">
    <text evidence="3">The sequence shown here is derived from an EMBL/GenBank/DDBJ whole genome shotgun (WGS) entry which is preliminary data.</text>
</comment>
<feature type="domain" description="CAAX prenyl protease 2/Lysostaphin resistance protein A-like" evidence="2">
    <location>
        <begin position="81"/>
        <end position="171"/>
    </location>
</feature>
<keyword evidence="1" id="KW-0472">Membrane</keyword>
<organism evidence="3 4">
    <name type="scientific">Christiangramia gaetbulicola</name>
    <dbReference type="NCBI Taxonomy" id="703340"/>
    <lineage>
        <taxon>Bacteria</taxon>
        <taxon>Pseudomonadati</taxon>
        <taxon>Bacteroidota</taxon>
        <taxon>Flavobacteriia</taxon>
        <taxon>Flavobacteriales</taxon>
        <taxon>Flavobacteriaceae</taxon>
        <taxon>Christiangramia</taxon>
    </lineage>
</organism>